<protein>
    <submittedName>
        <fullName evidence="1">Collagen alpha 1(I) chain</fullName>
    </submittedName>
</protein>
<evidence type="ECO:0000313" key="1">
    <source>
        <dbReference type="EMBL" id="SJM60414.1"/>
    </source>
</evidence>
<dbReference type="AlphaFoldDB" id="A0A1R4FWU9"/>
<dbReference type="OrthoDB" id="8478472at2"/>
<dbReference type="PANTHER" id="PTHR39420">
    <property type="match status" value="1"/>
</dbReference>
<organism evidence="1 2">
    <name type="scientific">Agrococcus casei LMG 22410</name>
    <dbReference type="NCBI Taxonomy" id="1255656"/>
    <lineage>
        <taxon>Bacteria</taxon>
        <taxon>Bacillati</taxon>
        <taxon>Actinomycetota</taxon>
        <taxon>Actinomycetes</taxon>
        <taxon>Micrococcales</taxon>
        <taxon>Microbacteriaceae</taxon>
        <taxon>Agrococcus</taxon>
    </lineage>
</organism>
<dbReference type="PANTHER" id="PTHR39420:SF2">
    <property type="entry name" value="HYDROLASE"/>
    <property type="match status" value="1"/>
</dbReference>
<keyword evidence="2" id="KW-1185">Reference proteome</keyword>
<name>A0A1R4FWU9_9MICO</name>
<reference evidence="1 2" key="1">
    <citation type="submission" date="2017-02" db="EMBL/GenBank/DDBJ databases">
        <authorList>
            <person name="Peterson S.W."/>
        </authorList>
    </citation>
    <scope>NUCLEOTIDE SEQUENCE [LARGE SCALE GENOMIC DNA]</scope>
    <source>
        <strain evidence="1 2">LMG 22410</strain>
    </source>
</reference>
<dbReference type="InterPro" id="IPR018766">
    <property type="entry name" value="Zinicin_2"/>
</dbReference>
<dbReference type="RefSeq" id="WP_086991865.1">
    <property type="nucleotide sequence ID" value="NZ_FUHU01000028.1"/>
</dbReference>
<dbReference type="Proteomes" id="UP000195787">
    <property type="component" value="Unassembled WGS sequence"/>
</dbReference>
<keyword evidence="1" id="KW-0176">Collagen</keyword>
<proteinExistence type="predicted"/>
<evidence type="ECO:0000313" key="2">
    <source>
        <dbReference type="Proteomes" id="UP000195787"/>
    </source>
</evidence>
<dbReference type="SUPFAM" id="SSF55486">
    <property type="entry name" value="Metalloproteases ('zincins'), catalytic domain"/>
    <property type="match status" value="1"/>
</dbReference>
<gene>
    <name evidence="1" type="ORF">CZ674_07190</name>
</gene>
<dbReference type="NCBIfam" id="TIGR03624">
    <property type="entry name" value="putative hydrolase"/>
    <property type="match status" value="1"/>
</dbReference>
<dbReference type="GeneID" id="303173001"/>
<dbReference type="Pfam" id="PF10103">
    <property type="entry name" value="Zincin_2"/>
    <property type="match status" value="1"/>
</dbReference>
<dbReference type="EMBL" id="FUHU01000028">
    <property type="protein sequence ID" value="SJM60414.1"/>
    <property type="molecule type" value="Genomic_DNA"/>
</dbReference>
<accession>A0A1R4FWU9</accession>
<sequence>MNDGESDRDRDPAEELREMIQRMLSGDGEMDFSALANAAGVSGADSQSIAGLMQHLQSALSNPSDEIDWSAGMKQAERVISQNPGAVSSDERDATKQAANLAALWLDEQTEVGSIGEMELLSRQQWAQATMPVWQEIAAPVATSIADALTQAMGEATPESESEMIAGAGRLLRNVGGTLFAVQLGQVVGQLAGEVLAGGDVGFPLLDDRAAVIPANLPKLTDGLEVPVDQVRIWLALREFAHARLFQHAKWLRLQVLSGIRSYAEGIHVDVRAIEDLASEVDPSNPEQLQELLRNGSLIPPRSEEQEQALASLETTLALVEGWVDCVTASAASRLPSAQSIAEAIRRRRATGGPAEKAFSTLVGLELRPRRLREASEFWQKVTDAVGSEKRDSLWAHFDLVPTADDIDDPSRIIASLKGERVEPDEMDIALAQLFDEEEGDGPVDKSE</sequence>
<dbReference type="InterPro" id="IPR042271">
    <property type="entry name" value="Zinicin_2_N"/>
</dbReference>
<dbReference type="Gene3D" id="1.20.150.30">
    <property type="entry name" value="Zincin-like metallopeptidase, N-terminal domain"/>
    <property type="match status" value="1"/>
</dbReference>